<feature type="signal peptide" evidence="1">
    <location>
        <begin position="1"/>
        <end position="21"/>
    </location>
</feature>
<keyword evidence="4" id="KW-1185">Reference proteome</keyword>
<dbReference type="Pfam" id="PF13349">
    <property type="entry name" value="DUF4097"/>
    <property type="match status" value="1"/>
</dbReference>
<evidence type="ECO:0000259" key="2">
    <source>
        <dbReference type="Pfam" id="PF13349"/>
    </source>
</evidence>
<evidence type="ECO:0000313" key="3">
    <source>
        <dbReference type="EMBL" id="MBB6058650.1"/>
    </source>
</evidence>
<reference evidence="3 4" key="1">
    <citation type="submission" date="2020-08" db="EMBL/GenBank/DDBJ databases">
        <title>Genomic Encyclopedia of Type Strains, Phase IV (KMG-IV): sequencing the most valuable type-strain genomes for metagenomic binning, comparative biology and taxonomic classification.</title>
        <authorList>
            <person name="Goeker M."/>
        </authorList>
    </citation>
    <scope>NUCLEOTIDE SEQUENCE [LARGE SCALE GENOMIC DNA]</scope>
    <source>
        <strain evidence="3 4">DSM 26718</strain>
    </source>
</reference>
<gene>
    <name evidence="3" type="ORF">HNQ93_001496</name>
</gene>
<dbReference type="RefSeq" id="WP_183403155.1">
    <property type="nucleotide sequence ID" value="NZ_JACHGG010000002.1"/>
</dbReference>
<feature type="chain" id="PRO_5031256022" evidence="1">
    <location>
        <begin position="22"/>
        <end position="293"/>
    </location>
</feature>
<accession>A0A7W9T0B9</accession>
<proteinExistence type="predicted"/>
<evidence type="ECO:0000256" key="1">
    <source>
        <dbReference type="SAM" id="SignalP"/>
    </source>
</evidence>
<dbReference type="AlphaFoldDB" id="A0A7W9T0B9"/>
<dbReference type="Proteomes" id="UP000532746">
    <property type="component" value="Unassembled WGS sequence"/>
</dbReference>
<protein>
    <submittedName>
        <fullName evidence="3">DUF4097 and DUF4098 domain-containing protein YvlB</fullName>
    </submittedName>
</protein>
<dbReference type="EMBL" id="JACHGG010000002">
    <property type="protein sequence ID" value="MBB6058650.1"/>
    <property type="molecule type" value="Genomic_DNA"/>
</dbReference>
<name>A0A7W9T0B9_9BACT</name>
<evidence type="ECO:0000313" key="4">
    <source>
        <dbReference type="Proteomes" id="UP000532746"/>
    </source>
</evidence>
<keyword evidence="1" id="KW-0732">Signal</keyword>
<feature type="domain" description="DUF4097" evidence="2">
    <location>
        <begin position="135"/>
        <end position="275"/>
    </location>
</feature>
<organism evidence="3 4">
    <name type="scientific">Hymenobacter luteus</name>
    <dbReference type="NCBI Taxonomy" id="1411122"/>
    <lineage>
        <taxon>Bacteria</taxon>
        <taxon>Pseudomonadati</taxon>
        <taxon>Bacteroidota</taxon>
        <taxon>Cytophagia</taxon>
        <taxon>Cytophagales</taxon>
        <taxon>Hymenobacteraceae</taxon>
        <taxon>Hymenobacter</taxon>
    </lineage>
</organism>
<sequence length="293" mass="30207">MKHLFTCLLGVVLGLPVAAQKAPVKPAAKPAPGPAFTLACPVVPASASLQKQHCETRTLTLPAPPAGTPLTVDARLHGSILVRAWSGPDVRVRAVVTGRAATPAAAKALAAAVRVSSQNNVLQAARANESLDGWEVSYEVLVPTQTDLLLRSTNGSISVENVRGTLRCESTNGSLALTGVGGDVRGKTTAGSLTLTLTGSAWQGPGLDVSTVNGSIAWQLPAVYAATIMARTVQGRVQAELNTKRKSVLPHNLVATLGKGGAQLRATTVNGSVTVKQEALPLDVQLTEEEGSK</sequence>
<comment type="caution">
    <text evidence="3">The sequence shown here is derived from an EMBL/GenBank/DDBJ whole genome shotgun (WGS) entry which is preliminary data.</text>
</comment>
<dbReference type="InterPro" id="IPR025164">
    <property type="entry name" value="Toastrack_DUF4097"/>
</dbReference>